<dbReference type="InterPro" id="IPR017555">
    <property type="entry name" value="TriPribosyl-deP-CoA_syn"/>
</dbReference>
<keyword evidence="5 8" id="KW-0808">Transferase</keyword>
<evidence type="ECO:0000256" key="1">
    <source>
        <dbReference type="ARBA" id="ARBA00001210"/>
    </source>
</evidence>
<protein>
    <recommendedName>
        <fullName evidence="4 8">2-(5''-triphosphoribosyl)-3'-dephosphocoenzyme-A synthase</fullName>
        <shortName evidence="8">2-(5''-triphosphoribosyl)-3'-dephospho-CoA synthase</shortName>
        <ecNumber evidence="3 8">2.4.2.52</ecNumber>
    </recommendedName>
</protein>
<name>A0A1V9DA92_9GAMM</name>
<dbReference type="GO" id="GO:0005524">
    <property type="term" value="F:ATP binding"/>
    <property type="evidence" value="ECO:0007669"/>
    <property type="project" value="UniProtKB-KW"/>
</dbReference>
<dbReference type="NCBIfam" id="NF002315">
    <property type="entry name" value="PRK01237.1"/>
    <property type="match status" value="1"/>
</dbReference>
<dbReference type="EMBL" id="MWUE01000033">
    <property type="protein sequence ID" value="OQP30728.1"/>
    <property type="molecule type" value="Genomic_DNA"/>
</dbReference>
<evidence type="ECO:0000256" key="4">
    <source>
        <dbReference type="ARBA" id="ARBA00020625"/>
    </source>
</evidence>
<sequence length="287" mass="29856">MKLLSQTQAEAEVSQLAAVACDSLIAEARLTPKPGLVDSRGSGAHQDLTLALMERSAHSLQPTFQQLARECWQRPADVALREAVGRLGREGEQRMMAATGGVNTHRGAIWALGLLVSAAAMNGGRADAAQLAHTAAALASLPDNAAPKLFSKGLKASHRYRVPGAREEAQQGFPHVMALALPQLLRSRAAGASESEARLDALMAIMTSLSDTCVLSRAGLPGLETMQAGARAVLAAGGCMMAAGQRALARLDAGMLKLNASPGGAADLLAATLFIDRVSLAHPHSFF</sequence>
<dbReference type="Proteomes" id="UP000192769">
    <property type="component" value="Unassembled WGS sequence"/>
</dbReference>
<dbReference type="GO" id="GO:0051191">
    <property type="term" value="P:prosthetic group biosynthetic process"/>
    <property type="evidence" value="ECO:0007669"/>
    <property type="project" value="TreeGrafter"/>
</dbReference>
<evidence type="ECO:0000313" key="10">
    <source>
        <dbReference type="Proteomes" id="UP000192769"/>
    </source>
</evidence>
<dbReference type="NCBIfam" id="TIGR03132">
    <property type="entry name" value="malonate_mdcB"/>
    <property type="match status" value="1"/>
</dbReference>
<dbReference type="PANTHER" id="PTHR30201:SF2">
    <property type="entry name" value="2-(5''-TRIPHOSPHORIBOSYL)-3'-DEPHOSPHOCOENZYME-A SYNTHASE"/>
    <property type="match status" value="1"/>
</dbReference>
<dbReference type="GO" id="GO:0046917">
    <property type="term" value="F:triphosphoribosyl-dephospho-CoA synthase activity"/>
    <property type="evidence" value="ECO:0007669"/>
    <property type="project" value="UniProtKB-UniRule"/>
</dbReference>
<keyword evidence="7 8" id="KW-0067">ATP-binding</keyword>
<dbReference type="EC" id="2.4.2.52" evidence="3 8"/>
<evidence type="ECO:0000256" key="3">
    <source>
        <dbReference type="ARBA" id="ARBA00012074"/>
    </source>
</evidence>
<evidence type="ECO:0000256" key="8">
    <source>
        <dbReference type="HAMAP-Rule" id="MF_01883"/>
    </source>
</evidence>
<dbReference type="AlphaFoldDB" id="A0A1V9DA92"/>
<proteinExistence type="inferred from homology"/>
<evidence type="ECO:0000256" key="5">
    <source>
        <dbReference type="ARBA" id="ARBA00022679"/>
    </source>
</evidence>
<organism evidence="9 10">
    <name type="scientific">Pantoea latae</name>
    <dbReference type="NCBI Taxonomy" id="1964541"/>
    <lineage>
        <taxon>Bacteria</taxon>
        <taxon>Pseudomonadati</taxon>
        <taxon>Pseudomonadota</taxon>
        <taxon>Gammaproteobacteria</taxon>
        <taxon>Enterobacterales</taxon>
        <taxon>Erwiniaceae</taxon>
        <taxon>Pantoea</taxon>
    </lineage>
</organism>
<keyword evidence="10" id="KW-1185">Reference proteome</keyword>
<accession>A0A1V9DA92</accession>
<comment type="function">
    <text evidence="8">Involved in the formation of 2-(5''-phosphoribosyl)-3'-dephosphocoenzyme-A, the prosthetic group of the acyl-carrier protein of the malonate decarboxylase.</text>
</comment>
<reference evidence="9 10" key="1">
    <citation type="submission" date="2017-02" db="EMBL/GenBank/DDBJ databases">
        <title>Whole genome shotgun sequence of Pantoea agglomerans strain AS1 isolated from a cycad, Zamia floridana in Central Florida, USA.</title>
        <authorList>
            <person name="Lata P."/>
            <person name="Govindarajan S."/>
            <person name="Qi F."/>
            <person name="Li J.-L."/>
            <person name="Maurya S.K."/>
            <person name="Sahoo M.K."/>
        </authorList>
    </citation>
    <scope>NUCLEOTIDE SEQUENCE [LARGE SCALE GENOMIC DNA]</scope>
    <source>
        <strain evidence="9 10">AS1</strain>
    </source>
</reference>
<keyword evidence="6 8" id="KW-0547">Nucleotide-binding</keyword>
<dbReference type="PANTHER" id="PTHR30201">
    <property type="entry name" value="TRIPHOSPHORIBOSYL-DEPHOSPHO-COA SYNTHASE"/>
    <property type="match status" value="1"/>
</dbReference>
<dbReference type="RefSeq" id="WP_081142025.1">
    <property type="nucleotide sequence ID" value="NZ_MWUE01000033.1"/>
</dbReference>
<dbReference type="OrthoDB" id="114886at2"/>
<evidence type="ECO:0000256" key="7">
    <source>
        <dbReference type="ARBA" id="ARBA00022840"/>
    </source>
</evidence>
<dbReference type="HAMAP" id="MF_01883">
    <property type="entry name" value="MdcB"/>
    <property type="match status" value="1"/>
</dbReference>
<gene>
    <name evidence="8" type="primary">mdcB</name>
    <name evidence="9" type="ORF">B2J69_21075</name>
</gene>
<evidence type="ECO:0000313" key="9">
    <source>
        <dbReference type="EMBL" id="OQP30728.1"/>
    </source>
</evidence>
<dbReference type="InterPro" id="IPR002736">
    <property type="entry name" value="CitG"/>
</dbReference>
<dbReference type="Pfam" id="PF01874">
    <property type="entry name" value="CitG"/>
    <property type="match status" value="1"/>
</dbReference>
<comment type="similarity">
    <text evidence="2 8">Belongs to the CitG/MdcB family.</text>
</comment>
<comment type="caution">
    <text evidence="9">The sequence shown here is derived from an EMBL/GenBank/DDBJ whole genome shotgun (WGS) entry which is preliminary data.</text>
</comment>
<evidence type="ECO:0000256" key="2">
    <source>
        <dbReference type="ARBA" id="ARBA00006812"/>
    </source>
</evidence>
<comment type="catalytic activity">
    <reaction evidence="1 8">
        <text>3'-dephospho-CoA + ATP = 2'-(5''-triphospho-alpha-D-ribosyl)-3'-dephospho-CoA + adenine</text>
        <dbReference type="Rhea" id="RHEA:15117"/>
        <dbReference type="ChEBI" id="CHEBI:16708"/>
        <dbReference type="ChEBI" id="CHEBI:30616"/>
        <dbReference type="ChEBI" id="CHEBI:57328"/>
        <dbReference type="ChEBI" id="CHEBI:61378"/>
        <dbReference type="EC" id="2.4.2.52"/>
    </reaction>
</comment>
<evidence type="ECO:0000256" key="6">
    <source>
        <dbReference type="ARBA" id="ARBA00022741"/>
    </source>
</evidence>
<dbReference type="Gene3D" id="1.10.4200.10">
    <property type="entry name" value="Triphosphoribosyl-dephospho-CoA protein"/>
    <property type="match status" value="1"/>
</dbReference>